<proteinExistence type="inferred from homology"/>
<reference evidence="6" key="1">
    <citation type="submission" date="2022-10" db="EMBL/GenBank/DDBJ databases">
        <title>Fusarium specimens isolated from Avocado Roots.</title>
        <authorList>
            <person name="Stajich J."/>
            <person name="Roper C."/>
            <person name="Heimlech-Rivalta G."/>
        </authorList>
    </citation>
    <scope>NUCLEOTIDE SEQUENCE</scope>
    <source>
        <strain evidence="6">CF00143</strain>
    </source>
</reference>
<dbReference type="GO" id="GO:0006915">
    <property type="term" value="P:apoptotic process"/>
    <property type="evidence" value="ECO:0007669"/>
    <property type="project" value="UniProtKB-KW"/>
</dbReference>
<keyword evidence="4" id="KW-0865">Zymogen</keyword>
<dbReference type="SUPFAM" id="SSF52129">
    <property type="entry name" value="Caspase-like"/>
    <property type="match status" value="1"/>
</dbReference>
<dbReference type="GO" id="GO:0006508">
    <property type="term" value="P:proteolysis"/>
    <property type="evidence" value="ECO:0007669"/>
    <property type="project" value="InterPro"/>
</dbReference>
<sequence>MSPKRRALLIGSSYKGSNELPGAPNDVKTMLRVLRLYDFPIEDENLVKALCGSSATRERILSDWQELRDKTGKGDIVVIYYSGHGAMVDPDMTNKHKSRIQFLVPYDFDASLETWNGILDSEISQLLNEITSKTQNVTFILDCCHSARLGRNGAPGISGRPKALDFPKSDYSKISKHAEQLRSTGRLLEDDNWINPHVLRISAAAADEVAWEMDSGGYPSGVLTSNLALLMNNPAVPLSWRTLMLAVSARVEQRFGKDEKPQQPRSAGPDNRCPFSTESMWSRVFLAKTEEDYTGICGGRVHGISEGDTFKLVPIEPPQDGPVPECEVEVNSVNGFSASALAITEQEHGFPSNLAYAFPCKRSHRWPILFPSNLPCTHAWLDHSSYFHECRPNEKYLVEFQYTENQVVLRSQTTELGRRNLGDNLTLEDAIIQLFPSAEAFAQAQYIVALESGDDEETLRSSVEFEIGKEINTKKHPLLTGQISEPGHERIMIADSQRIYIRFDNKSKDTAVYVSVLSIDGAGITTLVSRAWEKGIPLSPSMPIKILAERSSPLKGLRLDWPQPVPKLEPIEETLVIVVTGEEVDLRILETSGAEDDHVARGIGAASWRSETPYQVAHIRYNLSPS</sequence>
<dbReference type="EMBL" id="JAPDHF010000028">
    <property type="protein sequence ID" value="KAJ4003185.1"/>
    <property type="molecule type" value="Genomic_DNA"/>
</dbReference>
<keyword evidence="3" id="KW-0645">Protease</keyword>
<keyword evidence="7" id="KW-1185">Reference proteome</keyword>
<organism evidence="6 7">
    <name type="scientific">Fusarium irregulare</name>
    <dbReference type="NCBI Taxonomy" id="2494466"/>
    <lineage>
        <taxon>Eukaryota</taxon>
        <taxon>Fungi</taxon>
        <taxon>Dikarya</taxon>
        <taxon>Ascomycota</taxon>
        <taxon>Pezizomycotina</taxon>
        <taxon>Sordariomycetes</taxon>
        <taxon>Hypocreomycetidae</taxon>
        <taxon>Hypocreales</taxon>
        <taxon>Nectriaceae</taxon>
        <taxon>Fusarium</taxon>
        <taxon>Fusarium incarnatum-equiseti species complex</taxon>
    </lineage>
</organism>
<keyword evidence="3" id="KW-0788">Thiol protease</keyword>
<evidence type="ECO:0000256" key="3">
    <source>
        <dbReference type="ARBA" id="ARBA00022807"/>
    </source>
</evidence>
<evidence type="ECO:0000259" key="5">
    <source>
        <dbReference type="Pfam" id="PF00656"/>
    </source>
</evidence>
<dbReference type="PANTHER" id="PTHR48104">
    <property type="entry name" value="METACASPASE-4"/>
    <property type="match status" value="1"/>
</dbReference>
<dbReference type="OrthoDB" id="3223806at2759"/>
<name>A0A9W8U483_9HYPO</name>
<feature type="domain" description="Peptidase C14 caspase" evidence="5">
    <location>
        <begin position="4"/>
        <end position="262"/>
    </location>
</feature>
<dbReference type="InterPro" id="IPR011600">
    <property type="entry name" value="Pept_C14_caspase"/>
</dbReference>
<dbReference type="Proteomes" id="UP001152130">
    <property type="component" value="Unassembled WGS sequence"/>
</dbReference>
<comment type="caution">
    <text evidence="6">The sequence shown here is derived from an EMBL/GenBank/DDBJ whole genome shotgun (WGS) entry which is preliminary data.</text>
</comment>
<protein>
    <recommendedName>
        <fullName evidence="5">Peptidase C14 caspase domain-containing protein</fullName>
    </recommendedName>
</protein>
<evidence type="ECO:0000256" key="1">
    <source>
        <dbReference type="ARBA" id="ARBA00009005"/>
    </source>
</evidence>
<keyword evidence="2" id="KW-0053">Apoptosis</keyword>
<dbReference type="InterPro" id="IPR029030">
    <property type="entry name" value="Caspase-like_dom_sf"/>
</dbReference>
<evidence type="ECO:0000256" key="2">
    <source>
        <dbReference type="ARBA" id="ARBA00022703"/>
    </source>
</evidence>
<dbReference type="PANTHER" id="PTHR48104:SF30">
    <property type="entry name" value="METACASPASE-1"/>
    <property type="match status" value="1"/>
</dbReference>
<evidence type="ECO:0000313" key="6">
    <source>
        <dbReference type="EMBL" id="KAJ4003185.1"/>
    </source>
</evidence>
<accession>A0A9W8U483</accession>
<evidence type="ECO:0000256" key="4">
    <source>
        <dbReference type="ARBA" id="ARBA00023145"/>
    </source>
</evidence>
<dbReference type="GO" id="GO:0004197">
    <property type="term" value="F:cysteine-type endopeptidase activity"/>
    <property type="evidence" value="ECO:0007669"/>
    <property type="project" value="InterPro"/>
</dbReference>
<keyword evidence="3" id="KW-0378">Hydrolase</keyword>
<dbReference type="Pfam" id="PF00656">
    <property type="entry name" value="Peptidase_C14"/>
    <property type="match status" value="1"/>
</dbReference>
<evidence type="ECO:0000313" key="7">
    <source>
        <dbReference type="Proteomes" id="UP001152130"/>
    </source>
</evidence>
<dbReference type="Gene3D" id="3.40.50.1460">
    <property type="match status" value="1"/>
</dbReference>
<dbReference type="GO" id="GO:0005737">
    <property type="term" value="C:cytoplasm"/>
    <property type="evidence" value="ECO:0007669"/>
    <property type="project" value="TreeGrafter"/>
</dbReference>
<gene>
    <name evidence="6" type="ORF">NW766_012503</name>
</gene>
<comment type="similarity">
    <text evidence="1">Belongs to the peptidase C14B family.</text>
</comment>
<dbReference type="AlphaFoldDB" id="A0A9W8U483"/>
<dbReference type="InterPro" id="IPR050452">
    <property type="entry name" value="Metacaspase"/>
</dbReference>